<dbReference type="AlphaFoldDB" id="A0A6V8NMN1"/>
<comment type="caution">
    <text evidence="2">The sequence shown here is derived from an EMBL/GenBank/DDBJ whole genome shotgun (WGS) entry which is preliminary data.</text>
</comment>
<dbReference type="Proteomes" id="UP000574717">
    <property type="component" value="Unassembled WGS sequence"/>
</dbReference>
<evidence type="ECO:0000313" key="5">
    <source>
        <dbReference type="Proteomes" id="UP000585609"/>
    </source>
</evidence>
<name>A0A6V8NMN1_9ACTN</name>
<keyword evidence="1" id="KW-0472">Membrane</keyword>
<sequence>MKTSSLKISTKFSLAIALILLVFCVIFSFLLYTHLKNRVIEDAEEKTLIIMTQASAVGDYVKEVLRPRMYEVLQSTGDKEDFIVHHACET</sequence>
<evidence type="ECO:0000313" key="3">
    <source>
        <dbReference type="EMBL" id="GFP23974.1"/>
    </source>
</evidence>
<gene>
    <name evidence="2" type="ORF">HKBW3S03_02107</name>
    <name evidence="3" type="ORF">HKBW3S09_01440</name>
</gene>
<evidence type="ECO:0000256" key="1">
    <source>
        <dbReference type="SAM" id="Phobius"/>
    </source>
</evidence>
<keyword evidence="1" id="KW-0812">Transmembrane</keyword>
<reference evidence="4 5" key="1">
    <citation type="journal article" date="2020" name="Front. Microbiol.">
        <title>Single-cell genomics of novel Actinobacteria with the Wood-Ljungdahl pathway discovered in a serpentinizing system.</title>
        <authorList>
            <person name="Merino N."/>
            <person name="Kawai M."/>
            <person name="Boyd E.S."/>
            <person name="Colman D.R."/>
            <person name="McGlynn S.E."/>
            <person name="Nealson K.H."/>
            <person name="Kurokawa K."/>
            <person name="Hongoh Y."/>
        </authorList>
    </citation>
    <scope>NUCLEOTIDE SEQUENCE [LARGE SCALE GENOMIC DNA]</scope>
    <source>
        <strain evidence="2 4">S03</strain>
        <strain evidence="3 5">S09_30</strain>
    </source>
</reference>
<protein>
    <submittedName>
        <fullName evidence="2">Uncharacterized protein</fullName>
    </submittedName>
</protein>
<keyword evidence="1" id="KW-1133">Transmembrane helix</keyword>
<proteinExistence type="predicted"/>
<accession>A0A6V8NMN1</accession>
<organism evidence="2 4">
    <name type="scientific">Candidatus Hakubella thermalkaliphila</name>
    <dbReference type="NCBI Taxonomy" id="2754717"/>
    <lineage>
        <taxon>Bacteria</taxon>
        <taxon>Bacillati</taxon>
        <taxon>Actinomycetota</taxon>
        <taxon>Actinomycetota incertae sedis</taxon>
        <taxon>Candidatus Hakubellales</taxon>
        <taxon>Candidatus Hakubellaceae</taxon>
        <taxon>Candidatus Hakubella</taxon>
    </lineage>
</organism>
<dbReference type="EMBL" id="BLRW01000277">
    <property type="protein sequence ID" value="GFP23974.1"/>
    <property type="molecule type" value="Genomic_DNA"/>
</dbReference>
<evidence type="ECO:0000313" key="4">
    <source>
        <dbReference type="Proteomes" id="UP000574717"/>
    </source>
</evidence>
<dbReference type="EMBL" id="BLRU01000546">
    <property type="protein sequence ID" value="GFP20604.1"/>
    <property type="molecule type" value="Genomic_DNA"/>
</dbReference>
<evidence type="ECO:0000313" key="2">
    <source>
        <dbReference type="EMBL" id="GFP20604.1"/>
    </source>
</evidence>
<dbReference type="RefSeq" id="WP_176237467.1">
    <property type="nucleotide sequence ID" value="NZ_BLRU01000546.1"/>
</dbReference>
<feature type="transmembrane region" description="Helical" evidence="1">
    <location>
        <begin position="12"/>
        <end position="32"/>
    </location>
</feature>
<dbReference type="Proteomes" id="UP000585609">
    <property type="component" value="Unassembled WGS sequence"/>
</dbReference>